<feature type="region of interest" description="Disordered" evidence="1">
    <location>
        <begin position="28"/>
        <end position="61"/>
    </location>
</feature>
<evidence type="ECO:0000256" key="1">
    <source>
        <dbReference type="SAM" id="MobiDB-lite"/>
    </source>
</evidence>
<organism evidence="3 4">
    <name type="scientific">Nocardiopsis terrae</name>
    <dbReference type="NCBI Taxonomy" id="372655"/>
    <lineage>
        <taxon>Bacteria</taxon>
        <taxon>Bacillati</taxon>
        <taxon>Actinomycetota</taxon>
        <taxon>Actinomycetes</taxon>
        <taxon>Streptosporangiales</taxon>
        <taxon>Nocardiopsidaceae</taxon>
        <taxon>Nocardiopsis</taxon>
    </lineage>
</organism>
<dbReference type="RefSeq" id="WP_191270851.1">
    <property type="nucleotide sequence ID" value="NZ_BMXJ01000004.1"/>
</dbReference>
<name>A0ABR9HFT6_9ACTN</name>
<feature type="compositionally biased region" description="Low complexity" evidence="1">
    <location>
        <begin position="35"/>
        <end position="44"/>
    </location>
</feature>
<feature type="signal peptide" evidence="2">
    <location>
        <begin position="1"/>
        <end position="22"/>
    </location>
</feature>
<dbReference type="PROSITE" id="PS51257">
    <property type="entry name" value="PROKAR_LIPOPROTEIN"/>
    <property type="match status" value="1"/>
</dbReference>
<proteinExistence type="predicted"/>
<reference evidence="3 4" key="1">
    <citation type="submission" date="2020-10" db="EMBL/GenBank/DDBJ databases">
        <title>Sequencing the genomes of 1000 actinobacteria strains.</title>
        <authorList>
            <person name="Klenk H.-P."/>
        </authorList>
    </citation>
    <scope>NUCLEOTIDE SEQUENCE [LARGE SCALE GENOMIC DNA]</scope>
    <source>
        <strain evidence="3 4">DSM 45157</strain>
    </source>
</reference>
<gene>
    <name evidence="3" type="ORF">H4W79_002092</name>
</gene>
<evidence type="ECO:0000256" key="2">
    <source>
        <dbReference type="SAM" id="SignalP"/>
    </source>
</evidence>
<dbReference type="EMBL" id="JADBDY010000001">
    <property type="protein sequence ID" value="MBE1457878.1"/>
    <property type="molecule type" value="Genomic_DNA"/>
</dbReference>
<comment type="caution">
    <text evidence="3">The sequence shown here is derived from an EMBL/GenBank/DDBJ whole genome shotgun (WGS) entry which is preliminary data.</text>
</comment>
<keyword evidence="2" id="KW-0732">Signal</keyword>
<keyword evidence="4" id="KW-1185">Reference proteome</keyword>
<evidence type="ECO:0008006" key="5">
    <source>
        <dbReference type="Google" id="ProtNLM"/>
    </source>
</evidence>
<evidence type="ECO:0000313" key="3">
    <source>
        <dbReference type="EMBL" id="MBE1457878.1"/>
    </source>
</evidence>
<sequence length="189" mass="18907">MQHRRLAPALLLAFAFAPAASACSVPGTGEGGTAARGEGAAAEETVGEEGAQEGGADRDDTGAVLGTVSVDGAEYEITEVRNCVPLEQVGIERELELQGFGDLDGETVQVDAYVQTIGGASMDSVSWSGPEGVFGSGQGAAGSGQEVALEVSGDQVTGSAVLGDALAGTETVSVELTLPVPDELVDCHV</sequence>
<accession>A0ABR9HFT6</accession>
<feature type="chain" id="PRO_5046815380" description="Lipoprotein antigen" evidence="2">
    <location>
        <begin position="23"/>
        <end position="189"/>
    </location>
</feature>
<evidence type="ECO:0000313" key="4">
    <source>
        <dbReference type="Proteomes" id="UP000598217"/>
    </source>
</evidence>
<dbReference type="Proteomes" id="UP000598217">
    <property type="component" value="Unassembled WGS sequence"/>
</dbReference>
<protein>
    <recommendedName>
        <fullName evidence="5">Lipoprotein antigen</fullName>
    </recommendedName>
</protein>